<comment type="caution">
    <text evidence="2">The sequence shown here is derived from an EMBL/GenBank/DDBJ whole genome shotgun (WGS) entry which is preliminary data.</text>
</comment>
<accession>A0A4Y2G5X7</accession>
<evidence type="ECO:0000313" key="2">
    <source>
        <dbReference type="EMBL" id="GBM48166.1"/>
    </source>
</evidence>
<feature type="domain" description="Reverse transcriptase" evidence="1">
    <location>
        <begin position="170"/>
        <end position="438"/>
    </location>
</feature>
<dbReference type="InterPro" id="IPR043502">
    <property type="entry name" value="DNA/RNA_pol_sf"/>
</dbReference>
<protein>
    <recommendedName>
        <fullName evidence="1">Reverse transcriptase domain-containing protein</fullName>
    </recommendedName>
</protein>
<dbReference type="CDD" id="cd01650">
    <property type="entry name" value="RT_nLTR_like"/>
    <property type="match status" value="1"/>
</dbReference>
<organism evidence="2 3">
    <name type="scientific">Araneus ventricosus</name>
    <name type="common">Orbweaver spider</name>
    <name type="synonym">Epeira ventricosa</name>
    <dbReference type="NCBI Taxonomy" id="182803"/>
    <lineage>
        <taxon>Eukaryota</taxon>
        <taxon>Metazoa</taxon>
        <taxon>Ecdysozoa</taxon>
        <taxon>Arthropoda</taxon>
        <taxon>Chelicerata</taxon>
        <taxon>Arachnida</taxon>
        <taxon>Araneae</taxon>
        <taxon>Araneomorphae</taxon>
        <taxon>Entelegynae</taxon>
        <taxon>Araneoidea</taxon>
        <taxon>Araneidae</taxon>
        <taxon>Araneus</taxon>
    </lineage>
</organism>
<dbReference type="SUPFAM" id="SSF56672">
    <property type="entry name" value="DNA/RNA polymerases"/>
    <property type="match status" value="1"/>
</dbReference>
<proteinExistence type="predicted"/>
<dbReference type="OrthoDB" id="411823at2759"/>
<reference evidence="2 3" key="1">
    <citation type="journal article" date="2019" name="Sci. Rep.">
        <title>Orb-weaving spider Araneus ventricosus genome elucidates the spidroin gene catalogue.</title>
        <authorList>
            <person name="Kono N."/>
            <person name="Nakamura H."/>
            <person name="Ohtoshi R."/>
            <person name="Moran D.A.P."/>
            <person name="Shinohara A."/>
            <person name="Yoshida Y."/>
            <person name="Fujiwara M."/>
            <person name="Mori M."/>
            <person name="Tomita M."/>
            <person name="Arakawa K."/>
        </authorList>
    </citation>
    <scope>NUCLEOTIDE SEQUENCE [LARGE SCALE GENOMIC DNA]</scope>
</reference>
<dbReference type="Proteomes" id="UP000499080">
    <property type="component" value="Unassembled WGS sequence"/>
</dbReference>
<evidence type="ECO:0000259" key="1">
    <source>
        <dbReference type="PROSITE" id="PS50878"/>
    </source>
</evidence>
<name>A0A4Y2G5X7_ARAVE</name>
<evidence type="ECO:0000313" key="3">
    <source>
        <dbReference type="Proteomes" id="UP000499080"/>
    </source>
</evidence>
<dbReference type="AlphaFoldDB" id="A0A4Y2G5X7"/>
<keyword evidence="3" id="KW-1185">Reference proteome</keyword>
<dbReference type="Pfam" id="PF00078">
    <property type="entry name" value="RVT_1"/>
    <property type="match status" value="1"/>
</dbReference>
<sequence>MERSRIRALRRRFQATFESNGRTCRKIYFKRELNKYKRTCIQTKIDTFRDHLDKIVVANTFDSFYRIIDDRFSSHDLVQVLDENGQEIDTHSKIREYILKFHFPMIDDDEILDIQSDKSFEFDLITEEGIISIFDYGKNDKSPGPYGLTLGIIKEVFSSNKSLFLDLLNHCLYKGIFPKSWKKANIALIPKQSKDLRFPNNYIPIYLFPVWGKILDKVLAQRLSYFLEQNNKLHDPQFGFRKGRSTSLALNEVIHTITTNKDDNLLTALISLDISNAFNSVRWSDIIHIFIEEEVPVYLIKMIRDFLSNRVIVDEENCFEFEYNIGVLQDSCLGPILFLLIADRLLRDLNIEDKTKVIMFADDILILTADSAVYRFSESTKIPLLKVSLWADKYQLKINPLKYVYMVFAKKLTRKPQILFQQKNIKFPSEIKYLGIVIDNKLSWILYLDYLREKSLKLQNKLIRFCRATWGVKPEVVKEIYLRVTEKVLMYGSEIWYRDTALINRKVLSLQRML</sequence>
<dbReference type="PANTHER" id="PTHR19446">
    <property type="entry name" value="REVERSE TRANSCRIPTASES"/>
    <property type="match status" value="1"/>
</dbReference>
<dbReference type="PROSITE" id="PS50878">
    <property type="entry name" value="RT_POL"/>
    <property type="match status" value="1"/>
</dbReference>
<dbReference type="InterPro" id="IPR000477">
    <property type="entry name" value="RT_dom"/>
</dbReference>
<gene>
    <name evidence="2" type="primary">R1A1-elementORF2_696</name>
    <name evidence="2" type="ORF">AVEN_138298_1</name>
</gene>
<dbReference type="GO" id="GO:0071897">
    <property type="term" value="P:DNA biosynthetic process"/>
    <property type="evidence" value="ECO:0007669"/>
    <property type="project" value="UniProtKB-ARBA"/>
</dbReference>
<dbReference type="EMBL" id="BGPR01001206">
    <property type="protein sequence ID" value="GBM48166.1"/>
    <property type="molecule type" value="Genomic_DNA"/>
</dbReference>